<dbReference type="GeneID" id="39873480"/>
<evidence type="ECO:0000313" key="2">
    <source>
        <dbReference type="EMBL" id="GBE59710.1"/>
    </source>
</evidence>
<evidence type="ECO:0000313" key="3">
    <source>
        <dbReference type="Proteomes" id="UP000236319"/>
    </source>
</evidence>
<feature type="compositionally biased region" description="Acidic residues" evidence="1">
    <location>
        <begin position="87"/>
        <end position="97"/>
    </location>
</feature>
<comment type="caution">
    <text evidence="2">The sequence shown here is derived from an EMBL/GenBank/DDBJ whole genome shotgun (WGS) entry which is preliminary data.</text>
</comment>
<dbReference type="RefSeq" id="XP_028865953.1">
    <property type="nucleotide sequence ID" value="XM_029010120.1"/>
</dbReference>
<gene>
    <name evidence="2" type="ORF">BOVATA_012030</name>
</gene>
<dbReference type="Proteomes" id="UP000236319">
    <property type="component" value="Unassembled WGS sequence"/>
</dbReference>
<evidence type="ECO:0000256" key="1">
    <source>
        <dbReference type="SAM" id="MobiDB-lite"/>
    </source>
</evidence>
<proteinExistence type="predicted"/>
<name>A0A2H6K9P8_9APIC</name>
<feature type="region of interest" description="Disordered" evidence="1">
    <location>
        <begin position="1"/>
        <end position="25"/>
    </location>
</feature>
<reference evidence="2 3" key="1">
    <citation type="journal article" date="2017" name="BMC Genomics">
        <title>Whole-genome assembly of Babesia ovata and comparative genomics between closely related pathogens.</title>
        <authorList>
            <person name="Yamagishi J."/>
            <person name="Asada M."/>
            <person name="Hakimi H."/>
            <person name="Tanaka T.Q."/>
            <person name="Sugimoto C."/>
            <person name="Kawazu S."/>
        </authorList>
    </citation>
    <scope>NUCLEOTIDE SEQUENCE [LARGE SCALE GENOMIC DNA]</scope>
    <source>
        <strain evidence="2 3">Miyake</strain>
    </source>
</reference>
<accession>A0A2H6K9P8</accession>
<organism evidence="2 3">
    <name type="scientific">Babesia ovata</name>
    <dbReference type="NCBI Taxonomy" id="189622"/>
    <lineage>
        <taxon>Eukaryota</taxon>
        <taxon>Sar</taxon>
        <taxon>Alveolata</taxon>
        <taxon>Apicomplexa</taxon>
        <taxon>Aconoidasida</taxon>
        <taxon>Piroplasmida</taxon>
        <taxon>Babesiidae</taxon>
        <taxon>Babesia</taxon>
    </lineage>
</organism>
<dbReference type="AlphaFoldDB" id="A0A2H6K9P8"/>
<dbReference type="EMBL" id="BDSA01000001">
    <property type="protein sequence ID" value="GBE59710.1"/>
    <property type="molecule type" value="Genomic_DNA"/>
</dbReference>
<feature type="compositionally biased region" description="Polar residues" evidence="1">
    <location>
        <begin position="49"/>
        <end position="66"/>
    </location>
</feature>
<sequence>MDAPAPAVSNGDAQRKDTHYSGEKNQHDFFEDLATYIIVNNNEKNCDVATSQTQAEHGWAKNSTQADTKHTPVGNDNTPPNKRQQSEEDVNTEDGEEGDKYKWKPGFCLQLGSQGRKAMLQLLRNVYKTNKKFKHIFEKMDPPTTISNLPFFKVSMLWELAHELDVFDQAIAIHKIYGKVRNKMGKNGVAQGVQYYDGYSPRTTVSRSPKMRRIPNSMYGAPYYNTTNDDERRYYLEHRNNMNQIKRKVDHLVALNKSNPEQYMNGMVPYKQRKCVMGMQPNHVDNNLHAMQMQSNNMYDYIPRMSNQVYPCATLDCGLIPQ</sequence>
<feature type="compositionally biased region" description="Basic and acidic residues" evidence="1">
    <location>
        <begin position="13"/>
        <end position="25"/>
    </location>
</feature>
<dbReference type="OrthoDB" id="364557at2759"/>
<feature type="region of interest" description="Disordered" evidence="1">
    <location>
        <begin position="49"/>
        <end position="98"/>
    </location>
</feature>
<feature type="compositionally biased region" description="Polar residues" evidence="1">
    <location>
        <begin position="74"/>
        <end position="83"/>
    </location>
</feature>
<dbReference type="VEuPathDB" id="PiroplasmaDB:BOVATA_012030"/>
<protein>
    <submittedName>
        <fullName evidence="2">Uncharacterized protein</fullName>
    </submittedName>
</protein>
<keyword evidence="3" id="KW-1185">Reference proteome</keyword>